<dbReference type="EMBL" id="AP031322">
    <property type="protein sequence ID" value="BFH73589.1"/>
    <property type="molecule type" value="Genomic_DNA"/>
</dbReference>
<feature type="domain" description="Glycosyltransferase 2-like" evidence="8">
    <location>
        <begin position="126"/>
        <end position="324"/>
    </location>
</feature>
<dbReference type="InterPro" id="IPR001173">
    <property type="entry name" value="Glyco_trans_2-like"/>
</dbReference>
<dbReference type="AlphaFoldDB" id="A0AAT9GRQ1"/>
<accession>A0AAT9GRQ1</accession>
<evidence type="ECO:0000256" key="2">
    <source>
        <dbReference type="ARBA" id="ARBA00022676"/>
    </source>
</evidence>
<feature type="transmembrane region" description="Helical" evidence="7">
    <location>
        <begin position="316"/>
        <end position="335"/>
    </location>
</feature>
<feature type="transmembrane region" description="Helical" evidence="7">
    <location>
        <begin position="384"/>
        <end position="413"/>
    </location>
</feature>
<evidence type="ECO:0000256" key="1">
    <source>
        <dbReference type="ARBA" id="ARBA00004141"/>
    </source>
</evidence>
<dbReference type="GO" id="GO:0016020">
    <property type="term" value="C:membrane"/>
    <property type="evidence" value="ECO:0007669"/>
    <property type="project" value="UniProtKB-SubCell"/>
</dbReference>
<keyword evidence="6 7" id="KW-0472">Membrane</keyword>
<dbReference type="PANTHER" id="PTHR43867">
    <property type="entry name" value="CELLULOSE SYNTHASE CATALYTIC SUBUNIT A [UDP-FORMING]"/>
    <property type="match status" value="1"/>
</dbReference>
<evidence type="ECO:0000259" key="8">
    <source>
        <dbReference type="Pfam" id="PF13632"/>
    </source>
</evidence>
<evidence type="ECO:0000256" key="6">
    <source>
        <dbReference type="ARBA" id="ARBA00023136"/>
    </source>
</evidence>
<keyword evidence="3" id="KW-0808">Transferase</keyword>
<keyword evidence="2" id="KW-0328">Glycosyltransferase</keyword>
<protein>
    <submittedName>
        <fullName evidence="9">Glycosyltransferase family 2 protein</fullName>
    </submittedName>
</protein>
<keyword evidence="4 7" id="KW-0812">Transmembrane</keyword>
<dbReference type="CDD" id="cd06423">
    <property type="entry name" value="CESA_like"/>
    <property type="match status" value="1"/>
</dbReference>
<dbReference type="InterPro" id="IPR029044">
    <property type="entry name" value="Nucleotide-diphossugar_trans"/>
</dbReference>
<sequence>MIFSLLLILSSLIPAIWNFLQVYYITRKVPSNIYPLTNSKKKFSIIVAEKNEDVSVIKELINNLLELDYDDYEIIIVSDDPPELFNKKYKDFKESEKLKIINRVNPKGGKAGALNYALKYAKYNYLVFLDADGRVDKDFLKKLSKYDFDITAYRIRIYKSETIIQKYYEEFTEKVMDSLFKSRYILGLPIFPNGSAFCINKDILIKLGGWKENIITEDLELGIRAFLQGYKIKYIDDVIVYSLAPYTLNDLYNQIQRWSYGSAQLFFESIKMIRRGIIGLEGVFYAQQWGIYGLFIFILLLFSALDFILKIPILSFLLAILIYGISLAVYSVVFAQKVNDIRLPLTILNASISGYIKGLFRMPFKWKITPKIKEKKNTENNTNILLPILLIFSYINITFGNIFPTAILLLFAFMEAVV</sequence>
<dbReference type="PANTHER" id="PTHR43867:SF2">
    <property type="entry name" value="CELLULOSE SYNTHASE CATALYTIC SUBUNIT A [UDP-FORMING]"/>
    <property type="match status" value="1"/>
</dbReference>
<name>A0AAT9GRQ1_9CREN</name>
<dbReference type="GeneID" id="92354491"/>
<evidence type="ECO:0000313" key="9">
    <source>
        <dbReference type="EMBL" id="BFH73589.1"/>
    </source>
</evidence>
<dbReference type="InterPro" id="IPR050321">
    <property type="entry name" value="Glycosyltr_2/OpgH_subfam"/>
</dbReference>
<dbReference type="KEGG" id="sjv:SJAV_15330"/>
<evidence type="ECO:0000256" key="4">
    <source>
        <dbReference type="ARBA" id="ARBA00022692"/>
    </source>
</evidence>
<dbReference type="Gene3D" id="3.90.550.10">
    <property type="entry name" value="Spore Coat Polysaccharide Biosynthesis Protein SpsA, Chain A"/>
    <property type="match status" value="1"/>
</dbReference>
<dbReference type="Pfam" id="PF13632">
    <property type="entry name" value="Glyco_trans_2_3"/>
    <property type="match status" value="1"/>
</dbReference>
<comment type="subcellular location">
    <subcellularLocation>
        <location evidence="1">Membrane</location>
        <topology evidence="1">Multi-pass membrane protein</topology>
    </subcellularLocation>
</comment>
<feature type="transmembrane region" description="Helical" evidence="7">
    <location>
        <begin position="289"/>
        <end position="309"/>
    </location>
</feature>
<proteinExistence type="predicted"/>
<evidence type="ECO:0000256" key="5">
    <source>
        <dbReference type="ARBA" id="ARBA00022989"/>
    </source>
</evidence>
<evidence type="ECO:0000256" key="3">
    <source>
        <dbReference type="ARBA" id="ARBA00022679"/>
    </source>
</evidence>
<dbReference type="GO" id="GO:0016757">
    <property type="term" value="F:glycosyltransferase activity"/>
    <property type="evidence" value="ECO:0007669"/>
    <property type="project" value="UniProtKB-KW"/>
</dbReference>
<evidence type="ECO:0000256" key="7">
    <source>
        <dbReference type="SAM" id="Phobius"/>
    </source>
</evidence>
<reference evidence="9" key="1">
    <citation type="submission" date="2024-03" db="EMBL/GenBank/DDBJ databases">
        <title>Complete genome sequence of Sulfurisphaera javensis strain KD-1.</title>
        <authorList>
            <person name="Sakai H."/>
            <person name="Nur N."/>
            <person name="Suwanto A."/>
            <person name="Kurosawa N."/>
        </authorList>
    </citation>
    <scope>NUCLEOTIDE SEQUENCE</scope>
    <source>
        <strain evidence="9">KD-1</strain>
    </source>
</reference>
<dbReference type="SUPFAM" id="SSF53448">
    <property type="entry name" value="Nucleotide-diphospho-sugar transferases"/>
    <property type="match status" value="1"/>
</dbReference>
<organism evidence="9">
    <name type="scientific">Sulfurisphaera javensis</name>
    <dbReference type="NCBI Taxonomy" id="2049879"/>
    <lineage>
        <taxon>Archaea</taxon>
        <taxon>Thermoproteota</taxon>
        <taxon>Thermoprotei</taxon>
        <taxon>Sulfolobales</taxon>
        <taxon>Sulfolobaceae</taxon>
        <taxon>Sulfurisphaera</taxon>
    </lineage>
</organism>
<gene>
    <name evidence="9" type="ORF">SJAV_15330</name>
</gene>
<dbReference type="RefSeq" id="WP_369609171.1">
    <property type="nucleotide sequence ID" value="NZ_AP031322.1"/>
</dbReference>
<keyword evidence="5 7" id="KW-1133">Transmembrane helix</keyword>